<evidence type="ECO:0000256" key="8">
    <source>
        <dbReference type="ARBA" id="ARBA00023316"/>
    </source>
</evidence>
<gene>
    <name evidence="11" type="ORF">GCM10022226_69570</name>
</gene>
<dbReference type="InterPro" id="IPR000755">
    <property type="entry name" value="A_A_dipeptidase"/>
</dbReference>
<comment type="cofactor">
    <cofactor evidence="9">
        <name>Zn(2+)</name>
        <dbReference type="ChEBI" id="CHEBI:29105"/>
    </cofactor>
    <text evidence="9">Binds 1 zinc ion per subunit.</text>
</comment>
<dbReference type="CDD" id="cd14843">
    <property type="entry name" value="D-Ala-D-Ala_dipeptidase_like"/>
    <property type="match status" value="1"/>
</dbReference>
<feature type="binding site" evidence="9">
    <location>
        <position position="125"/>
    </location>
    <ligand>
        <name>Zn(2+)</name>
        <dbReference type="ChEBI" id="CHEBI:29105"/>
        <note>catalytic</note>
    </ligand>
</feature>
<evidence type="ECO:0000313" key="12">
    <source>
        <dbReference type="Proteomes" id="UP001500888"/>
    </source>
</evidence>
<feature type="active site" description="Proton donor/acceptor" evidence="9">
    <location>
        <position position="183"/>
    </location>
</feature>
<keyword evidence="2 9" id="KW-0645">Protease</keyword>
<dbReference type="EMBL" id="BAAAZR010000040">
    <property type="protein sequence ID" value="GAA3837547.1"/>
    <property type="molecule type" value="Genomic_DNA"/>
</dbReference>
<protein>
    <recommendedName>
        <fullName evidence="9 10">D-alanyl-D-alanine dipeptidase</fullName>
        <shortName evidence="9 10">D-Ala-D-Ala dipeptidase</shortName>
        <ecNumber evidence="9 10">3.4.13.22</ecNumber>
    </recommendedName>
</protein>
<evidence type="ECO:0000256" key="6">
    <source>
        <dbReference type="ARBA" id="ARBA00022997"/>
    </source>
</evidence>
<evidence type="ECO:0000256" key="10">
    <source>
        <dbReference type="PIRNR" id="PIRNR026671"/>
    </source>
</evidence>
<keyword evidence="5 9" id="KW-0862">Zinc</keyword>
<dbReference type="PANTHER" id="PTHR43126:SF2">
    <property type="entry name" value="D-ALANYL-D-ALANINE DIPEPTIDASE"/>
    <property type="match status" value="1"/>
</dbReference>
<dbReference type="Gene3D" id="3.30.1380.10">
    <property type="match status" value="1"/>
</dbReference>
<dbReference type="EC" id="3.4.13.22" evidence="9 10"/>
<evidence type="ECO:0000256" key="1">
    <source>
        <dbReference type="ARBA" id="ARBA00001362"/>
    </source>
</evidence>
<accession>A0ABP7J8I0</accession>
<keyword evidence="8 10" id="KW-0961">Cell wall biogenesis/degradation</keyword>
<dbReference type="InterPro" id="IPR009045">
    <property type="entry name" value="Zn_M74/Hedgehog-like"/>
</dbReference>
<comment type="similarity">
    <text evidence="9 10">Belongs to the peptidase M15D family.</text>
</comment>
<keyword evidence="3 9" id="KW-0479">Metal-binding</keyword>
<dbReference type="PIRSF" id="PIRSF026671">
    <property type="entry name" value="AA_dipeptidase"/>
    <property type="match status" value="1"/>
</dbReference>
<evidence type="ECO:0000256" key="7">
    <source>
        <dbReference type="ARBA" id="ARBA00023049"/>
    </source>
</evidence>
<keyword evidence="4 9" id="KW-0378">Hydrolase</keyword>
<sequence length="211" mass="23345">MVLLSDSRIVATPSIECGEPLVDLREISALRVDGRYAAPQGDYAHLRAGVVDRLVLAQTLLPSEYKFLVIEGYRPMALQTHIFEQCVERMRLQSPDAEEAELRRLASRFVSPPEVAPHVAGAAVDLTLSTVDGVELWMGSKVNDTDTPACFTAAHDIGADARLRRDLMGQALNGAGLVNYPTEWWHWSYGDRYWAYSTGAAAARYGPFIHQ</sequence>
<comment type="function">
    <text evidence="9 10">Catalyzes hydrolysis of the D-alanyl-D-alanine dipeptide.</text>
</comment>
<evidence type="ECO:0000256" key="2">
    <source>
        <dbReference type="ARBA" id="ARBA00022670"/>
    </source>
</evidence>
<dbReference type="HAMAP" id="MF_01924">
    <property type="entry name" value="A_A_dipeptidase"/>
    <property type="match status" value="1"/>
</dbReference>
<name>A0ABP7J8I0_9ACTN</name>
<dbReference type="Proteomes" id="UP001500888">
    <property type="component" value="Unassembled WGS sequence"/>
</dbReference>
<evidence type="ECO:0000256" key="4">
    <source>
        <dbReference type="ARBA" id="ARBA00022801"/>
    </source>
</evidence>
<evidence type="ECO:0000256" key="5">
    <source>
        <dbReference type="ARBA" id="ARBA00022833"/>
    </source>
</evidence>
<organism evidence="11 12">
    <name type="scientific">Sphaerisporangium flaviroseum</name>
    <dbReference type="NCBI Taxonomy" id="509199"/>
    <lineage>
        <taxon>Bacteria</taxon>
        <taxon>Bacillati</taxon>
        <taxon>Actinomycetota</taxon>
        <taxon>Actinomycetes</taxon>
        <taxon>Streptosporangiales</taxon>
        <taxon>Streptosporangiaceae</taxon>
        <taxon>Sphaerisporangium</taxon>
    </lineage>
</organism>
<keyword evidence="12" id="KW-1185">Reference proteome</keyword>
<feature type="binding site" evidence="9">
    <location>
        <position position="118"/>
    </location>
    <ligand>
        <name>Zn(2+)</name>
        <dbReference type="ChEBI" id="CHEBI:29105"/>
        <note>catalytic</note>
    </ligand>
</feature>
<dbReference type="Pfam" id="PF01427">
    <property type="entry name" value="Peptidase_M15"/>
    <property type="match status" value="1"/>
</dbReference>
<reference evidence="12" key="1">
    <citation type="journal article" date="2019" name="Int. J. Syst. Evol. Microbiol.">
        <title>The Global Catalogue of Microorganisms (GCM) 10K type strain sequencing project: providing services to taxonomists for standard genome sequencing and annotation.</title>
        <authorList>
            <consortium name="The Broad Institute Genomics Platform"/>
            <consortium name="The Broad Institute Genome Sequencing Center for Infectious Disease"/>
            <person name="Wu L."/>
            <person name="Ma J."/>
        </authorList>
    </citation>
    <scope>NUCLEOTIDE SEQUENCE [LARGE SCALE GENOMIC DNA]</scope>
    <source>
        <strain evidence="12">JCM 16908</strain>
    </source>
</reference>
<feature type="site" description="Transition state stabilizer" evidence="9">
    <location>
        <position position="74"/>
    </location>
</feature>
<keyword evidence="7 9" id="KW-0482">Metalloprotease</keyword>
<evidence type="ECO:0000256" key="3">
    <source>
        <dbReference type="ARBA" id="ARBA00022723"/>
    </source>
</evidence>
<evidence type="ECO:0000256" key="9">
    <source>
        <dbReference type="HAMAP-Rule" id="MF_01924"/>
    </source>
</evidence>
<comment type="caution">
    <text evidence="11">The sequence shown here is derived from an EMBL/GenBank/DDBJ whole genome shotgun (WGS) entry which is preliminary data.</text>
</comment>
<dbReference type="SUPFAM" id="SSF55166">
    <property type="entry name" value="Hedgehog/DD-peptidase"/>
    <property type="match status" value="1"/>
</dbReference>
<dbReference type="PANTHER" id="PTHR43126">
    <property type="entry name" value="D-ALANYL-D-ALANINE DIPEPTIDASE"/>
    <property type="match status" value="1"/>
</dbReference>
<proteinExistence type="inferred from homology"/>
<evidence type="ECO:0000313" key="11">
    <source>
        <dbReference type="EMBL" id="GAA3837547.1"/>
    </source>
</evidence>
<comment type="catalytic activity">
    <reaction evidence="1 9 10">
        <text>D-alanyl-D-alanine + H2O = 2 D-alanine</text>
        <dbReference type="Rhea" id="RHEA:20661"/>
        <dbReference type="ChEBI" id="CHEBI:15377"/>
        <dbReference type="ChEBI" id="CHEBI:57416"/>
        <dbReference type="ChEBI" id="CHEBI:57822"/>
        <dbReference type="EC" id="3.4.13.22"/>
    </reaction>
</comment>
<keyword evidence="6 9" id="KW-0224">Dipeptidase</keyword>
<feature type="binding site" evidence="9">
    <location>
        <position position="186"/>
    </location>
    <ligand>
        <name>Zn(2+)</name>
        <dbReference type="ChEBI" id="CHEBI:29105"/>
        <note>catalytic</note>
    </ligand>
</feature>